<dbReference type="EMBL" id="JACTAM010000015">
    <property type="protein sequence ID" value="KAI2655937.1"/>
    <property type="molecule type" value="Genomic_DNA"/>
</dbReference>
<protein>
    <submittedName>
        <fullName evidence="2">RNA-directed DNA polymerase from mobile element jockey</fullName>
    </submittedName>
</protein>
<dbReference type="Pfam" id="PF00078">
    <property type="entry name" value="RVT_1"/>
    <property type="match status" value="1"/>
</dbReference>
<dbReference type="Pfam" id="PF14529">
    <property type="entry name" value="Exo_endo_phos_2"/>
    <property type="match status" value="1"/>
</dbReference>
<keyword evidence="2" id="KW-0695">RNA-directed DNA polymerase</keyword>
<organism evidence="2 3">
    <name type="scientific">Labeo rohita</name>
    <name type="common">Indian major carp</name>
    <name type="synonym">Cyprinus rohita</name>
    <dbReference type="NCBI Taxonomy" id="84645"/>
    <lineage>
        <taxon>Eukaryota</taxon>
        <taxon>Metazoa</taxon>
        <taxon>Chordata</taxon>
        <taxon>Craniata</taxon>
        <taxon>Vertebrata</taxon>
        <taxon>Euteleostomi</taxon>
        <taxon>Actinopterygii</taxon>
        <taxon>Neopterygii</taxon>
        <taxon>Teleostei</taxon>
        <taxon>Ostariophysi</taxon>
        <taxon>Cypriniformes</taxon>
        <taxon>Cyprinidae</taxon>
        <taxon>Labeoninae</taxon>
        <taxon>Labeonini</taxon>
        <taxon>Labeo</taxon>
    </lineage>
</organism>
<feature type="domain" description="Reverse transcriptase" evidence="1">
    <location>
        <begin position="483"/>
        <end position="704"/>
    </location>
</feature>
<dbReference type="InterPro" id="IPR036691">
    <property type="entry name" value="Endo/exonu/phosph_ase_sf"/>
</dbReference>
<dbReference type="Gene3D" id="3.60.10.10">
    <property type="entry name" value="Endonuclease/exonuclease/phosphatase"/>
    <property type="match status" value="1"/>
</dbReference>
<keyword evidence="3" id="KW-1185">Reference proteome</keyword>
<evidence type="ECO:0000259" key="1">
    <source>
        <dbReference type="PROSITE" id="PS50878"/>
    </source>
</evidence>
<name>A0ABQ8LZ67_LABRO</name>
<dbReference type="CDD" id="cd01650">
    <property type="entry name" value="RT_nLTR_like"/>
    <property type="match status" value="1"/>
</dbReference>
<dbReference type="GO" id="GO:0003964">
    <property type="term" value="F:RNA-directed DNA polymerase activity"/>
    <property type="evidence" value="ECO:0007669"/>
    <property type="project" value="UniProtKB-KW"/>
</dbReference>
<evidence type="ECO:0000313" key="2">
    <source>
        <dbReference type="EMBL" id="KAI2655937.1"/>
    </source>
</evidence>
<dbReference type="PANTHER" id="PTHR36688:SF2">
    <property type="entry name" value="ENDONUCLEASE_EXONUCLEASE_PHOSPHATASE DOMAIN-CONTAINING PROTEIN"/>
    <property type="match status" value="1"/>
</dbReference>
<evidence type="ECO:0000313" key="3">
    <source>
        <dbReference type="Proteomes" id="UP000830375"/>
    </source>
</evidence>
<dbReference type="Proteomes" id="UP000830375">
    <property type="component" value="Unassembled WGS sequence"/>
</dbReference>
<sequence>MVLILQWNARSLVANGQEFKYFISSLPTTPDIICIQETWLSQKLDFSIYNYVSVRSDRKDGVGGGCATFIKKNIPFQVISKGREEEYIIIKIWTKQVKFSVVNYYNPCRRLDSDKLNQIVELASDHIVLCGDFNAHSSLWGGGKTDVNGLIIEQLLDEFDLVCINDGRSTRIDVHTGKSSALDLTLVSKEVAGICEWKLWEDSTMGSDHFPVLCKLYVRKDEREEGREDKWIFNKAMWGKFEYLCEVASSEIDLSQDIDEIDVKFKEVVLRVANLCIPKSKGKMNRKPVPWWTEECGKSIKVRNKAFKMLKNNLNFQRLIEYKKAQAQVRKVVKKAKRDSWREYCNKIGRTTPLGDVWGMIRKMRGIRKDWQYPVLKSGETIAVTNGEKAEIIAKALVEIHSSNNLSEAGKRGREVTRDAYPEALIRKESTEDAMDSPFTLSEMKRAIDKAKVTAPGKDQISYSMLKQFGILMQMKLLGLYNKSWEEGRLPISWKEAIIIPIAKPGKDPMNPANYRSIALMSHVGKIMEWMIVERMTFYIESKCLLSPYQSGFRKGRGTMDPVVCLETVIRKAMINKESVMAVFLDVEKAYDMAWKEGLLIKLDKMGIKGRTFNWVKSFLFERYIQVKIGTSVSNKFKVDNGTVMINDVFNKIKYDIGKSLFADDVALWKNGKSLLLVQEKIQKAVGLIEEWSYSWGFKFSVEK</sequence>
<comment type="caution">
    <text evidence="2">The sequence shown here is derived from an EMBL/GenBank/DDBJ whole genome shotgun (WGS) entry which is preliminary data.</text>
</comment>
<proteinExistence type="predicted"/>
<keyword evidence="2" id="KW-0548">Nucleotidyltransferase</keyword>
<reference evidence="2 3" key="1">
    <citation type="submission" date="2022-01" db="EMBL/GenBank/DDBJ databases">
        <title>A high-quality chromosome-level genome assembly of rohu carp, Labeo rohita.</title>
        <authorList>
            <person name="Arick M.A. II"/>
            <person name="Hsu C.-Y."/>
            <person name="Magbanua Z."/>
            <person name="Pechanova O."/>
            <person name="Grover C."/>
            <person name="Miller E."/>
            <person name="Thrash A."/>
            <person name="Ezzel L."/>
            <person name="Alam S."/>
            <person name="Benzie J."/>
            <person name="Hamilton M."/>
            <person name="Karsi A."/>
            <person name="Lawrence M.L."/>
            <person name="Peterson D.G."/>
        </authorList>
    </citation>
    <scope>NUCLEOTIDE SEQUENCE [LARGE SCALE GENOMIC DNA]</scope>
    <source>
        <strain evidence="3">BAU-BD-2019</strain>
        <tissue evidence="2">Blood</tissue>
    </source>
</reference>
<dbReference type="InterPro" id="IPR005135">
    <property type="entry name" value="Endo/exonuclease/phosphatase"/>
</dbReference>
<dbReference type="InterPro" id="IPR052560">
    <property type="entry name" value="RdDP_mobile_element"/>
</dbReference>
<dbReference type="PROSITE" id="PS50878">
    <property type="entry name" value="RT_POL"/>
    <property type="match status" value="1"/>
</dbReference>
<keyword evidence="2" id="KW-0808">Transferase</keyword>
<accession>A0ABQ8LZ67</accession>
<dbReference type="InterPro" id="IPR000477">
    <property type="entry name" value="RT_dom"/>
</dbReference>
<dbReference type="SUPFAM" id="SSF56219">
    <property type="entry name" value="DNase I-like"/>
    <property type="match status" value="1"/>
</dbReference>
<gene>
    <name evidence="2" type="ORF">H4Q32_012730</name>
</gene>
<dbReference type="PANTHER" id="PTHR36688">
    <property type="entry name" value="ENDO/EXONUCLEASE/PHOSPHATASE DOMAIN-CONTAINING PROTEIN"/>
    <property type="match status" value="1"/>
</dbReference>